<proteinExistence type="predicted"/>
<reference evidence="1 2" key="1">
    <citation type="submission" date="2024-01" db="EMBL/GenBank/DDBJ databases">
        <title>The genomes of 5 underutilized Papilionoideae crops provide insights into root nodulation and disease resistanc.</title>
        <authorList>
            <person name="Jiang F."/>
        </authorList>
    </citation>
    <scope>NUCLEOTIDE SEQUENCE [LARGE SCALE GENOMIC DNA]</scope>
    <source>
        <strain evidence="1">LVBAO_FW01</strain>
        <tissue evidence="1">Leaves</tissue>
    </source>
</reference>
<comment type="caution">
    <text evidence="1">The sequence shown here is derived from an EMBL/GenBank/DDBJ whole genome shotgun (WGS) entry which is preliminary data.</text>
</comment>
<dbReference type="AlphaFoldDB" id="A0AAN9R3M9"/>
<evidence type="ECO:0000313" key="2">
    <source>
        <dbReference type="Proteomes" id="UP001367508"/>
    </source>
</evidence>
<keyword evidence="2" id="KW-1185">Reference proteome</keyword>
<protein>
    <submittedName>
        <fullName evidence="1">Uncharacterized protein</fullName>
    </submittedName>
</protein>
<dbReference type="Proteomes" id="UP001367508">
    <property type="component" value="Unassembled WGS sequence"/>
</dbReference>
<sequence>MMRMGHCLPFSWKHGKPQEIVTIVSDRHDLHMHGSNCDAGPYSKLRQWVPNFRLKTHPSVNEQALILDSGQHCAISMSAYPPHSVTVDDNYRPEWASLPNIIQMLIDAWKAMQRRMFGGMQVVVFD</sequence>
<evidence type="ECO:0000313" key="1">
    <source>
        <dbReference type="EMBL" id="KAK7361175.1"/>
    </source>
</evidence>
<dbReference type="EMBL" id="JAYMYQ010000001">
    <property type="protein sequence ID" value="KAK7361175.1"/>
    <property type="molecule type" value="Genomic_DNA"/>
</dbReference>
<organism evidence="1 2">
    <name type="scientific">Canavalia gladiata</name>
    <name type="common">Sword bean</name>
    <name type="synonym">Dolichos gladiatus</name>
    <dbReference type="NCBI Taxonomy" id="3824"/>
    <lineage>
        <taxon>Eukaryota</taxon>
        <taxon>Viridiplantae</taxon>
        <taxon>Streptophyta</taxon>
        <taxon>Embryophyta</taxon>
        <taxon>Tracheophyta</taxon>
        <taxon>Spermatophyta</taxon>
        <taxon>Magnoliopsida</taxon>
        <taxon>eudicotyledons</taxon>
        <taxon>Gunneridae</taxon>
        <taxon>Pentapetalae</taxon>
        <taxon>rosids</taxon>
        <taxon>fabids</taxon>
        <taxon>Fabales</taxon>
        <taxon>Fabaceae</taxon>
        <taxon>Papilionoideae</taxon>
        <taxon>50 kb inversion clade</taxon>
        <taxon>NPAAA clade</taxon>
        <taxon>indigoferoid/millettioid clade</taxon>
        <taxon>Phaseoleae</taxon>
        <taxon>Canavalia</taxon>
    </lineage>
</organism>
<name>A0AAN9R3M9_CANGL</name>
<gene>
    <name evidence="1" type="ORF">VNO77_03221</name>
</gene>
<accession>A0AAN9R3M9</accession>